<comment type="cofactor">
    <cofactor evidence="1">
        <name>FAD</name>
        <dbReference type="ChEBI" id="CHEBI:57692"/>
    </cofactor>
</comment>
<protein>
    <submittedName>
        <fullName evidence="6">Monoamine oxidase</fullName>
    </submittedName>
</protein>
<proteinExistence type="inferred from homology"/>
<dbReference type="GO" id="GO:0016491">
    <property type="term" value="F:oxidoreductase activity"/>
    <property type="evidence" value="ECO:0007669"/>
    <property type="project" value="UniProtKB-KW"/>
</dbReference>
<dbReference type="PANTHER" id="PTHR43563:SF1">
    <property type="entry name" value="AMINE OXIDASE [FLAVIN-CONTAINING] B"/>
    <property type="match status" value="1"/>
</dbReference>
<dbReference type="Gene3D" id="3.90.660.10">
    <property type="match status" value="2"/>
</dbReference>
<dbReference type="InterPro" id="IPR036188">
    <property type="entry name" value="FAD/NAD-bd_sf"/>
</dbReference>
<feature type="binding site" evidence="4">
    <location>
        <position position="331"/>
    </location>
    <ligand>
        <name>substrate</name>
    </ligand>
</feature>
<dbReference type="Pfam" id="PF01593">
    <property type="entry name" value="Amino_oxidase"/>
    <property type="match status" value="1"/>
</dbReference>
<dbReference type="PRINTS" id="PR00757">
    <property type="entry name" value="AMINEOXDASEF"/>
</dbReference>
<dbReference type="EMBL" id="JACIBS010000001">
    <property type="protein sequence ID" value="MBB3664571.1"/>
    <property type="molecule type" value="Genomic_DNA"/>
</dbReference>
<evidence type="ECO:0000256" key="3">
    <source>
        <dbReference type="ARBA" id="ARBA00023002"/>
    </source>
</evidence>
<dbReference type="InterPro" id="IPR050703">
    <property type="entry name" value="Flavin_MAO"/>
</dbReference>
<dbReference type="Proteomes" id="UP000564573">
    <property type="component" value="Unassembled WGS sequence"/>
</dbReference>
<evidence type="ECO:0000313" key="7">
    <source>
        <dbReference type="Proteomes" id="UP000564573"/>
    </source>
</evidence>
<dbReference type="SUPFAM" id="SSF51905">
    <property type="entry name" value="FAD/NAD(P)-binding domain"/>
    <property type="match status" value="1"/>
</dbReference>
<evidence type="ECO:0000313" key="6">
    <source>
        <dbReference type="EMBL" id="MBB3664571.1"/>
    </source>
</evidence>
<dbReference type="Gene3D" id="3.50.50.60">
    <property type="entry name" value="FAD/NAD(P)-binding domain"/>
    <property type="match status" value="2"/>
</dbReference>
<evidence type="ECO:0000256" key="1">
    <source>
        <dbReference type="ARBA" id="ARBA00001974"/>
    </source>
</evidence>
<dbReference type="InterPro" id="IPR001613">
    <property type="entry name" value="Flavin_amine_oxidase"/>
</dbReference>
<comment type="caution">
    <text evidence="6">The sequence shown here is derived from an EMBL/GenBank/DDBJ whole genome shotgun (WGS) entry which is preliminary data.</text>
</comment>
<sequence>MQNDSDVIVVGGGFAGVCAARELSRAGLRTTVLEARDRLGGRTWTRHSTLGRELDIGGTWVHWIQPHVWSEITRYGLDLIASPEPERAYWRIGDDLRSGPADDMLALLDAPMTELLDRARAVLPQPYDYLPKSDELRALDHISVADRIAAQGLDPEQSALFDGMWALNFSGVPKRGAYTQALRWCALAGGDWRLMFEACATYKLAGGTRSLLDAIAADAARTDIRLNTTVTRIREHSGGAEVTCADGTRMRASRVIATIPINVLNRIDFEPPLNHDLHRVAAEGQASTGLKVWIRVRGDTGRFVALADSTAPLNFLQYEYADDGDSLIVGFGPCSDALDFHDPQAVQAELHKWRPDLEVLGVDGHDWTADPLSGETWPMLAPDQLMPVQEAAADISRAVRLAGSDYARGWAGFIDGAIESGLRAARQITTEIECEK</sequence>
<feature type="binding site" evidence="4">
    <location>
        <begin position="34"/>
        <end position="35"/>
    </location>
    <ligand>
        <name>FAD</name>
        <dbReference type="ChEBI" id="CHEBI:57692"/>
    </ligand>
</feature>
<dbReference type="AlphaFoldDB" id="A0A839XP98"/>
<dbReference type="PANTHER" id="PTHR43563">
    <property type="entry name" value="AMINE OXIDASE"/>
    <property type="match status" value="1"/>
</dbReference>
<dbReference type="InterPro" id="IPR002937">
    <property type="entry name" value="Amino_oxidase"/>
</dbReference>
<evidence type="ECO:0000259" key="5">
    <source>
        <dbReference type="Pfam" id="PF01593"/>
    </source>
</evidence>
<name>A0A839XP98_9PSEU</name>
<accession>A0A839XP98</accession>
<reference evidence="6 7" key="1">
    <citation type="submission" date="2020-08" db="EMBL/GenBank/DDBJ databases">
        <title>Sequencing the genomes of 1000 actinobacteria strains.</title>
        <authorList>
            <person name="Klenk H.-P."/>
        </authorList>
    </citation>
    <scope>NUCLEOTIDE SEQUENCE [LARGE SCALE GENOMIC DNA]</scope>
    <source>
        <strain evidence="6 7">DSM 45267</strain>
    </source>
</reference>
<organism evidence="6 7">
    <name type="scientific">Prauserella sediminis</name>
    <dbReference type="NCBI Taxonomy" id="577680"/>
    <lineage>
        <taxon>Bacteria</taxon>
        <taxon>Bacillati</taxon>
        <taxon>Actinomycetota</taxon>
        <taxon>Actinomycetes</taxon>
        <taxon>Pseudonocardiales</taxon>
        <taxon>Pseudonocardiaceae</taxon>
        <taxon>Prauserella</taxon>
        <taxon>Prauserella salsuginis group</taxon>
    </lineage>
</organism>
<dbReference type="RefSeq" id="WP_183784363.1">
    <property type="nucleotide sequence ID" value="NZ_JACIBS010000001.1"/>
</dbReference>
<evidence type="ECO:0000256" key="4">
    <source>
        <dbReference type="PIRSR" id="PIRSR601613-1"/>
    </source>
</evidence>
<evidence type="ECO:0000256" key="2">
    <source>
        <dbReference type="ARBA" id="ARBA00005995"/>
    </source>
</evidence>
<comment type="similarity">
    <text evidence="2">Belongs to the flavin monoamine oxidase family.</text>
</comment>
<feature type="binding site" evidence="4">
    <location>
        <position position="230"/>
    </location>
    <ligand>
        <name>FAD</name>
        <dbReference type="ChEBI" id="CHEBI:57692"/>
    </ligand>
</feature>
<gene>
    <name evidence="6" type="ORF">FB384_003475</name>
</gene>
<keyword evidence="7" id="KW-1185">Reference proteome</keyword>
<feature type="domain" description="Amine oxidase" evidence="5">
    <location>
        <begin position="14"/>
        <end position="428"/>
    </location>
</feature>
<keyword evidence="3" id="KW-0560">Oxidoreductase</keyword>